<sequence length="78" mass="8703">MVQGEIWSTIESRQAAVVAIKNRAVGRNGKVSNQGVSWSVMLQASKPRAHPIVLQNITYRREISIAARQEPEQDCNQT</sequence>
<name>A0A9D4EJR8_DREPO</name>
<reference evidence="1" key="1">
    <citation type="journal article" date="2019" name="bioRxiv">
        <title>The Genome of the Zebra Mussel, Dreissena polymorpha: A Resource for Invasive Species Research.</title>
        <authorList>
            <person name="McCartney M.A."/>
            <person name="Auch B."/>
            <person name="Kono T."/>
            <person name="Mallez S."/>
            <person name="Zhang Y."/>
            <person name="Obille A."/>
            <person name="Becker A."/>
            <person name="Abrahante J.E."/>
            <person name="Garbe J."/>
            <person name="Badalamenti J.P."/>
            <person name="Herman A."/>
            <person name="Mangelson H."/>
            <person name="Liachko I."/>
            <person name="Sullivan S."/>
            <person name="Sone E.D."/>
            <person name="Koren S."/>
            <person name="Silverstein K.A.T."/>
            <person name="Beckman K.B."/>
            <person name="Gohl D.M."/>
        </authorList>
    </citation>
    <scope>NUCLEOTIDE SEQUENCE</scope>
    <source>
        <strain evidence="1">Duluth1</strain>
        <tissue evidence="1">Whole animal</tissue>
    </source>
</reference>
<keyword evidence="2" id="KW-1185">Reference proteome</keyword>
<accession>A0A9D4EJR8</accession>
<proteinExistence type="predicted"/>
<evidence type="ECO:0000313" key="2">
    <source>
        <dbReference type="Proteomes" id="UP000828390"/>
    </source>
</evidence>
<gene>
    <name evidence="1" type="ORF">DPMN_157607</name>
</gene>
<protein>
    <submittedName>
        <fullName evidence="1">Uncharacterized protein</fullName>
    </submittedName>
</protein>
<dbReference type="Proteomes" id="UP000828390">
    <property type="component" value="Unassembled WGS sequence"/>
</dbReference>
<reference evidence="1" key="2">
    <citation type="submission" date="2020-11" db="EMBL/GenBank/DDBJ databases">
        <authorList>
            <person name="McCartney M.A."/>
            <person name="Auch B."/>
            <person name="Kono T."/>
            <person name="Mallez S."/>
            <person name="Becker A."/>
            <person name="Gohl D.M."/>
            <person name="Silverstein K.A.T."/>
            <person name="Koren S."/>
            <person name="Bechman K.B."/>
            <person name="Herman A."/>
            <person name="Abrahante J.E."/>
            <person name="Garbe J."/>
        </authorList>
    </citation>
    <scope>NUCLEOTIDE SEQUENCE</scope>
    <source>
        <strain evidence="1">Duluth1</strain>
        <tissue evidence="1">Whole animal</tissue>
    </source>
</reference>
<comment type="caution">
    <text evidence="1">The sequence shown here is derived from an EMBL/GenBank/DDBJ whole genome shotgun (WGS) entry which is preliminary data.</text>
</comment>
<dbReference type="AlphaFoldDB" id="A0A9D4EJR8"/>
<organism evidence="1 2">
    <name type="scientific">Dreissena polymorpha</name>
    <name type="common">Zebra mussel</name>
    <name type="synonym">Mytilus polymorpha</name>
    <dbReference type="NCBI Taxonomy" id="45954"/>
    <lineage>
        <taxon>Eukaryota</taxon>
        <taxon>Metazoa</taxon>
        <taxon>Spiralia</taxon>
        <taxon>Lophotrochozoa</taxon>
        <taxon>Mollusca</taxon>
        <taxon>Bivalvia</taxon>
        <taxon>Autobranchia</taxon>
        <taxon>Heteroconchia</taxon>
        <taxon>Euheterodonta</taxon>
        <taxon>Imparidentia</taxon>
        <taxon>Neoheterodontei</taxon>
        <taxon>Myida</taxon>
        <taxon>Dreissenoidea</taxon>
        <taxon>Dreissenidae</taxon>
        <taxon>Dreissena</taxon>
    </lineage>
</organism>
<evidence type="ECO:0000313" key="1">
    <source>
        <dbReference type="EMBL" id="KAH3779801.1"/>
    </source>
</evidence>
<dbReference type="EMBL" id="JAIWYP010000008">
    <property type="protein sequence ID" value="KAH3779801.1"/>
    <property type="molecule type" value="Genomic_DNA"/>
</dbReference>